<evidence type="ECO:0000313" key="2">
    <source>
        <dbReference type="EMBL" id="WMT03513.1"/>
    </source>
</evidence>
<name>A0ABY9P8X4_9GAMM</name>
<organism evidence="2 3">
    <name type="scientific">Lysobacter yananisis</name>
    <dbReference type="NCBI Taxonomy" id="1003114"/>
    <lineage>
        <taxon>Bacteria</taxon>
        <taxon>Pseudomonadati</taxon>
        <taxon>Pseudomonadota</taxon>
        <taxon>Gammaproteobacteria</taxon>
        <taxon>Lysobacterales</taxon>
        <taxon>Lysobacteraceae</taxon>
        <taxon>Lysobacter</taxon>
    </lineage>
</organism>
<dbReference type="RefSeq" id="WP_309152221.1">
    <property type="nucleotide sequence ID" value="NZ_CP133568.1"/>
</dbReference>
<gene>
    <name evidence="2" type="ORF">RDV84_01280</name>
</gene>
<reference evidence="2 3" key="1">
    <citation type="submission" date="2023-08" db="EMBL/GenBank/DDBJ databases">
        <title>The whole genome sequence of Lysobacter yananisis.</title>
        <authorList>
            <person name="Sun H."/>
        </authorList>
    </citation>
    <scope>NUCLEOTIDE SEQUENCE [LARGE SCALE GENOMIC DNA]</scope>
    <source>
        <strain evidence="2 3">SNNU513</strain>
    </source>
</reference>
<dbReference type="EMBL" id="CP133568">
    <property type="protein sequence ID" value="WMT03513.1"/>
    <property type="molecule type" value="Genomic_DNA"/>
</dbReference>
<keyword evidence="3" id="KW-1185">Reference proteome</keyword>
<feature type="region of interest" description="Disordered" evidence="1">
    <location>
        <begin position="1"/>
        <end position="100"/>
    </location>
</feature>
<evidence type="ECO:0000256" key="1">
    <source>
        <dbReference type="SAM" id="MobiDB-lite"/>
    </source>
</evidence>
<sequence length="100" mass="10423">MDFPERKRCMRVAAPMTPAPSSLVGAAASPLPQTPPAPPGNTRATRAPTLLAGIEASSSSGERPATAATRRARSRYAGVNDAPANATSYSHSNAERRHAR</sequence>
<accession>A0ABY9P8X4</accession>
<evidence type="ECO:0000313" key="3">
    <source>
        <dbReference type="Proteomes" id="UP001229313"/>
    </source>
</evidence>
<protein>
    <submittedName>
        <fullName evidence="2">Uncharacterized protein</fullName>
    </submittedName>
</protein>
<dbReference type="Proteomes" id="UP001229313">
    <property type="component" value="Chromosome"/>
</dbReference>
<proteinExistence type="predicted"/>